<dbReference type="Proteomes" id="UP000033358">
    <property type="component" value="Unassembled WGS sequence"/>
</dbReference>
<protein>
    <submittedName>
        <fullName evidence="3">Uncharacterized protein</fullName>
    </submittedName>
</protein>
<dbReference type="AlphaFoldDB" id="A0A0F5MNW9"/>
<dbReference type="EMBL" id="JYHA01000061">
    <property type="protein sequence ID" value="KKB96528.1"/>
    <property type="molecule type" value="Genomic_DNA"/>
</dbReference>
<reference evidence="3 5" key="1">
    <citation type="submission" date="2015-02" db="EMBL/GenBank/DDBJ databases">
        <title>Single cell genomics of a rare environmental alphaproteobacterium provides unique insights into Rickettsiaceae evolution.</title>
        <authorList>
            <person name="Martijn J."/>
            <person name="Schulz F."/>
            <person name="Zaremba-Niedzwiedzka K."/>
            <person name="Viklund J."/>
            <person name="Stepanauskas R."/>
            <person name="Andersson S.G.E."/>
            <person name="Horn M."/>
            <person name="Guy L."/>
            <person name="Ettema T.J.G."/>
        </authorList>
    </citation>
    <scope>NUCLEOTIDE SEQUENCE [LARGE SCALE GENOMIC DNA]</scope>
    <source>
        <strain evidence="3 5">SCGC AAA041-L04</strain>
    </source>
</reference>
<dbReference type="EMBL" id="JYHA01000060">
    <property type="protein sequence ID" value="KKB96532.1"/>
    <property type="molecule type" value="Genomic_DNA"/>
</dbReference>
<sequence length="214" mass="23636">GFKADGVHVSFVQSIYSATTLDLEACERWSPNIETKCMEKIYNRALKRIEESRMNLEAVQNAKKELMQSYNNYFISARDFHDQNKHQAVEGESDLIKSMTIANIAVEESSRLVELAEVAEANRVAAIQAAARAAEAARVKEAAAAAKEKAEAEAAAIRIAKLKALRKASNEKAQNDIDDAVSVDQQESIHNEQVADPVTITGYTDGHHNSEYEL</sequence>
<feature type="coiled-coil region" evidence="1">
    <location>
        <begin position="133"/>
        <end position="165"/>
    </location>
</feature>
<evidence type="ECO:0000256" key="1">
    <source>
        <dbReference type="SAM" id="Coils"/>
    </source>
</evidence>
<keyword evidence="5" id="KW-1185">Reference proteome</keyword>
<feature type="non-terminal residue" evidence="3">
    <location>
        <position position="1"/>
    </location>
</feature>
<evidence type="ECO:0000256" key="2">
    <source>
        <dbReference type="SAM" id="MobiDB-lite"/>
    </source>
</evidence>
<feature type="coiled-coil region" evidence="1">
    <location>
        <begin position="42"/>
        <end position="69"/>
    </location>
</feature>
<gene>
    <name evidence="4" type="ORF">SZ25_00378</name>
    <name evidence="3" type="ORF">SZ25_00380</name>
</gene>
<organism evidence="3 5">
    <name type="scientific">Candidatus Arcanibacter lacustris</name>
    <dbReference type="NCBI Taxonomy" id="1607817"/>
    <lineage>
        <taxon>Bacteria</taxon>
        <taxon>Pseudomonadati</taxon>
        <taxon>Pseudomonadota</taxon>
        <taxon>Alphaproteobacteria</taxon>
        <taxon>Rickettsiales</taxon>
        <taxon>Candidatus Arcanibacter</taxon>
    </lineage>
</organism>
<name>A0A0F5MNW9_9RICK</name>
<proteinExistence type="predicted"/>
<evidence type="ECO:0000313" key="3">
    <source>
        <dbReference type="EMBL" id="KKB96528.1"/>
    </source>
</evidence>
<feature type="compositionally biased region" description="Basic and acidic residues" evidence="2">
    <location>
        <begin position="205"/>
        <end position="214"/>
    </location>
</feature>
<feature type="region of interest" description="Disordered" evidence="2">
    <location>
        <begin position="184"/>
        <end position="214"/>
    </location>
</feature>
<keyword evidence="1" id="KW-0175">Coiled coil</keyword>
<evidence type="ECO:0000313" key="5">
    <source>
        <dbReference type="Proteomes" id="UP000033358"/>
    </source>
</evidence>
<evidence type="ECO:0000313" key="4">
    <source>
        <dbReference type="EMBL" id="KKB96532.1"/>
    </source>
</evidence>
<comment type="caution">
    <text evidence="3">The sequence shown here is derived from an EMBL/GenBank/DDBJ whole genome shotgun (WGS) entry which is preliminary data.</text>
</comment>
<accession>A0A0F5MNW9</accession>